<keyword evidence="3" id="KW-1185">Reference proteome</keyword>
<dbReference type="InterPro" id="IPR036291">
    <property type="entry name" value="NAD(P)-bd_dom_sf"/>
</dbReference>
<evidence type="ECO:0000259" key="1">
    <source>
        <dbReference type="Pfam" id="PF13380"/>
    </source>
</evidence>
<feature type="domain" description="CoA-binding" evidence="1">
    <location>
        <begin position="10"/>
        <end position="119"/>
    </location>
</feature>
<accession>A0ABR7TMY3</accession>
<comment type="caution">
    <text evidence="2">The sequence shown here is derived from an EMBL/GenBank/DDBJ whole genome shotgun (WGS) entry which is preliminary data.</text>
</comment>
<protein>
    <submittedName>
        <fullName evidence="2">CoA-binding protein</fullName>
    </submittedName>
</protein>
<dbReference type="EMBL" id="JACVFC010000001">
    <property type="protein sequence ID" value="MBC9930866.1"/>
    <property type="molecule type" value="Genomic_DNA"/>
</dbReference>
<organism evidence="2 3">
    <name type="scientific">Chitinophaga qingshengii</name>
    <dbReference type="NCBI Taxonomy" id="1569794"/>
    <lineage>
        <taxon>Bacteria</taxon>
        <taxon>Pseudomonadati</taxon>
        <taxon>Bacteroidota</taxon>
        <taxon>Chitinophagia</taxon>
        <taxon>Chitinophagales</taxon>
        <taxon>Chitinophagaceae</taxon>
        <taxon>Chitinophaga</taxon>
    </lineage>
</organism>
<dbReference type="SUPFAM" id="SSF51735">
    <property type="entry name" value="NAD(P)-binding Rossmann-fold domains"/>
    <property type="match status" value="1"/>
</dbReference>
<sequence length="125" mass="13932">METNNDKKLTVVLGASPNPERYSFLAVNKLTAHGHPVVAIGKRAATIGAIPVITEHPPLEHVDTVTLYMNPILQREYYDYILQLKPRRIVFNPGTENPELANLARENNILPQEACTLVLLSTGQY</sequence>
<gene>
    <name evidence="2" type="ORF">ICL07_10800</name>
</gene>
<dbReference type="InterPro" id="IPR003781">
    <property type="entry name" value="CoA-bd"/>
</dbReference>
<dbReference type="RefSeq" id="WP_188087912.1">
    <property type="nucleotide sequence ID" value="NZ_JACVFC010000001.1"/>
</dbReference>
<dbReference type="Proteomes" id="UP000659124">
    <property type="component" value="Unassembled WGS sequence"/>
</dbReference>
<name>A0ABR7TMY3_9BACT</name>
<reference evidence="2 3" key="1">
    <citation type="submission" date="2020-09" db="EMBL/GenBank/DDBJ databases">
        <title>Genome sequences of type strains of Chitinophaga qingshengii and Chitinophaga varians.</title>
        <authorList>
            <person name="Kittiwongwattana C."/>
        </authorList>
    </citation>
    <scope>NUCLEOTIDE SEQUENCE [LARGE SCALE GENOMIC DNA]</scope>
    <source>
        <strain evidence="2 3">JCM 30026</strain>
    </source>
</reference>
<evidence type="ECO:0000313" key="3">
    <source>
        <dbReference type="Proteomes" id="UP000659124"/>
    </source>
</evidence>
<proteinExistence type="predicted"/>
<dbReference type="Gene3D" id="3.40.50.720">
    <property type="entry name" value="NAD(P)-binding Rossmann-like Domain"/>
    <property type="match status" value="1"/>
</dbReference>
<dbReference type="Pfam" id="PF13380">
    <property type="entry name" value="CoA_binding_2"/>
    <property type="match status" value="1"/>
</dbReference>
<evidence type="ECO:0000313" key="2">
    <source>
        <dbReference type="EMBL" id="MBC9930866.1"/>
    </source>
</evidence>